<accession>A0A7W9NF76</accession>
<protein>
    <recommendedName>
        <fullName evidence="1">Thiopeptide-type bacteriocin biosynthesis domain-containing protein</fullName>
    </recommendedName>
</protein>
<dbReference type="Proteomes" id="UP000585638">
    <property type="component" value="Unassembled WGS sequence"/>
</dbReference>
<dbReference type="AlphaFoldDB" id="A0A7W9NF76"/>
<dbReference type="Pfam" id="PF14028">
    <property type="entry name" value="Lant_dehydr_C"/>
    <property type="match status" value="1"/>
</dbReference>
<dbReference type="RefSeq" id="WP_184858905.1">
    <property type="nucleotide sequence ID" value="NZ_BAAAWY010000008.1"/>
</dbReference>
<name>A0A7W9NF76_9PSEU</name>
<keyword evidence="3" id="KW-1185">Reference proteome</keyword>
<sequence>MRWRSVHVYYYDDDKTGLVLDAVRPLFRQLPAGVRAYYVPHWLKGPHLRLNFEAGQRMYDEFVLPAVREVVGGYLRDQPSTAIVDPRQLHAQHARLAELEQERGDLVPLRPDNSIHEADYDQRLHVLGTTAAADLLADFYVDTTPLAFDMTEALRGGRQLLRLGFDLMVATAHALSGIGFARGFVSFRSHAEAFLSWMPEGEGLRPAWQRHYEQHAEALTGRVQAVLATVDAAGPCVPFVRPWVEVMTPYWRRGAELIESDLLRFAAGPRSDSAEYAERMRRSPLHRARKDVVVDPVWFAKFRLMLNYTYLHLTRLGLAPAERFLLCHLAANAAEDLFGRPAAEVSLPAPGDAADPRELVLRGTT</sequence>
<feature type="domain" description="Thiopeptide-type bacteriocin biosynthesis" evidence="1">
    <location>
        <begin position="3"/>
        <end position="333"/>
    </location>
</feature>
<gene>
    <name evidence="2" type="ORF">BJ998_001017</name>
</gene>
<dbReference type="EMBL" id="JACHIR010000001">
    <property type="protein sequence ID" value="MBB5889821.1"/>
    <property type="molecule type" value="Genomic_DNA"/>
</dbReference>
<dbReference type="InterPro" id="IPR023809">
    <property type="entry name" value="Thiopep_bacteriocin_synth_dom"/>
</dbReference>
<comment type="caution">
    <text evidence="2">The sequence shown here is derived from an EMBL/GenBank/DDBJ whole genome shotgun (WGS) entry which is preliminary data.</text>
</comment>
<proteinExistence type="predicted"/>
<organism evidence="2 3">
    <name type="scientific">Kutzneria kofuensis</name>
    <dbReference type="NCBI Taxonomy" id="103725"/>
    <lineage>
        <taxon>Bacteria</taxon>
        <taxon>Bacillati</taxon>
        <taxon>Actinomycetota</taxon>
        <taxon>Actinomycetes</taxon>
        <taxon>Pseudonocardiales</taxon>
        <taxon>Pseudonocardiaceae</taxon>
        <taxon>Kutzneria</taxon>
    </lineage>
</organism>
<dbReference type="NCBIfam" id="NF045556">
    <property type="entry name" value="TbtD_PbtD_pyrid"/>
    <property type="match status" value="1"/>
</dbReference>
<evidence type="ECO:0000313" key="3">
    <source>
        <dbReference type="Proteomes" id="UP000585638"/>
    </source>
</evidence>
<reference evidence="2 3" key="1">
    <citation type="submission" date="2020-08" db="EMBL/GenBank/DDBJ databases">
        <title>Sequencing the genomes of 1000 actinobacteria strains.</title>
        <authorList>
            <person name="Klenk H.-P."/>
        </authorList>
    </citation>
    <scope>NUCLEOTIDE SEQUENCE [LARGE SCALE GENOMIC DNA]</scope>
    <source>
        <strain evidence="2 3">DSM 43851</strain>
    </source>
</reference>
<evidence type="ECO:0000259" key="1">
    <source>
        <dbReference type="Pfam" id="PF14028"/>
    </source>
</evidence>
<dbReference type="InterPro" id="IPR054643">
    <property type="entry name" value="TbtD_PbtD_pyrid"/>
</dbReference>
<evidence type="ECO:0000313" key="2">
    <source>
        <dbReference type="EMBL" id="MBB5889821.1"/>
    </source>
</evidence>